<reference evidence="1 2" key="1">
    <citation type="submission" date="2016-10" db="EMBL/GenBank/DDBJ databases">
        <authorList>
            <person name="de Groot N.N."/>
        </authorList>
    </citation>
    <scope>NUCLEOTIDE SEQUENCE [LARGE SCALE GENOMIC DNA]</scope>
    <source>
        <strain evidence="1 2">DSM 22274</strain>
    </source>
</reference>
<sequence>MMLTMNITEADELDSTWEQHDSVFRVYFAQGIERSITTFDVSGATFSEVQKWAKETASVDTIMAIALVSLDSRGLKGLTWLFGMDPNDHPAADIEIRMHAEMMTIKSAAEAGGVA</sequence>
<accession>A0A1H5IW30</accession>
<evidence type="ECO:0000313" key="1">
    <source>
        <dbReference type="EMBL" id="SEE44483.1"/>
    </source>
</evidence>
<protein>
    <submittedName>
        <fullName evidence="1">Uncharacterized protein</fullName>
    </submittedName>
</protein>
<gene>
    <name evidence="1" type="ORF">SAMN04489740_1428</name>
</gene>
<dbReference type="AlphaFoldDB" id="A0A1H5IW30"/>
<proteinExistence type="predicted"/>
<organism evidence="1 2">
    <name type="scientific">Arthrobacter alpinus</name>
    <dbReference type="NCBI Taxonomy" id="656366"/>
    <lineage>
        <taxon>Bacteria</taxon>
        <taxon>Bacillati</taxon>
        <taxon>Actinomycetota</taxon>
        <taxon>Actinomycetes</taxon>
        <taxon>Micrococcales</taxon>
        <taxon>Micrococcaceae</taxon>
        <taxon>Arthrobacter</taxon>
    </lineage>
</organism>
<evidence type="ECO:0000313" key="2">
    <source>
        <dbReference type="Proteomes" id="UP000182725"/>
    </source>
</evidence>
<dbReference type="EMBL" id="FNTV01000001">
    <property type="protein sequence ID" value="SEE44483.1"/>
    <property type="molecule type" value="Genomic_DNA"/>
</dbReference>
<name>A0A1H5IW30_9MICC</name>
<dbReference type="Proteomes" id="UP000182725">
    <property type="component" value="Unassembled WGS sequence"/>
</dbReference>